<evidence type="ECO:0000313" key="3">
    <source>
        <dbReference type="Proteomes" id="UP000283509"/>
    </source>
</evidence>
<feature type="compositionally biased region" description="Polar residues" evidence="1">
    <location>
        <begin position="361"/>
        <end position="376"/>
    </location>
</feature>
<accession>A0A3R7SPF6</accession>
<reference evidence="2 3" key="2">
    <citation type="submission" date="2019-01" db="EMBL/GenBank/DDBJ databases">
        <title>The decoding of complex shrimp genome reveals the adaptation for benthos swimmer, frequently molting mechanism and breeding impact on genome.</title>
        <authorList>
            <person name="Sun Y."/>
            <person name="Gao Y."/>
            <person name="Yu Y."/>
        </authorList>
    </citation>
    <scope>NUCLEOTIDE SEQUENCE [LARGE SCALE GENOMIC DNA]</scope>
    <source>
        <tissue evidence="2">Muscle</tissue>
    </source>
</reference>
<evidence type="ECO:0000256" key="1">
    <source>
        <dbReference type="SAM" id="MobiDB-lite"/>
    </source>
</evidence>
<protein>
    <submittedName>
        <fullName evidence="2">Uncharacterized protein</fullName>
    </submittedName>
</protein>
<sequence>MVAGLILSRWRRGRAKGSLAGASGAFLAWCGAPGPSEGRSLRGERGQGGGRPFGRMTRAERVAAARATAVSGPCPVPPRFPSLAPGRGTVPAPFLWWALWHFSPPLLNHNPPPPISASPRTAGYQRLAASPRKCDSGPAIRAAAGHALHGVRGTDLLGKVYLYRPCSWAIERTSVKGSAGFGCHLGQRAAYKDTNGRRITDDNGSIQGHRQRTTYNDTQTNGQHTRTQATDERITDTQTTGSNTRTQATTTYNGHTDNGQHTRTGNTRTQAQERTTYNGHTDNGQHTRTQATDDVITDTQTTGSIKDTGNGRRITDTQTTDWTQATDDVITDTQTGQHTRTQANGRRINGHTDNGQHTKDTGNGTTYNGHTDNGQHTRNRHGNGTHRQRAAYKDTGNGSTNKRTHRQRQIQGPGNGRTDSGHTERRPCSNSNS</sequence>
<feature type="region of interest" description="Disordered" evidence="1">
    <location>
        <begin position="195"/>
        <end position="433"/>
    </location>
</feature>
<proteinExistence type="predicted"/>
<feature type="compositionally biased region" description="Polar residues" evidence="1">
    <location>
        <begin position="202"/>
        <end position="228"/>
    </location>
</feature>
<evidence type="ECO:0000313" key="2">
    <source>
        <dbReference type="EMBL" id="ROT69465.1"/>
    </source>
</evidence>
<dbReference type="EMBL" id="QCYY01002563">
    <property type="protein sequence ID" value="ROT69465.1"/>
    <property type="molecule type" value="Genomic_DNA"/>
</dbReference>
<dbReference type="Proteomes" id="UP000283509">
    <property type="component" value="Unassembled WGS sequence"/>
</dbReference>
<feature type="compositionally biased region" description="Polar residues" evidence="1">
    <location>
        <begin position="236"/>
        <end position="307"/>
    </location>
</feature>
<keyword evidence="3" id="KW-1185">Reference proteome</keyword>
<feature type="compositionally biased region" description="Polar residues" evidence="1">
    <location>
        <begin position="331"/>
        <end position="344"/>
    </location>
</feature>
<feature type="compositionally biased region" description="Low complexity" evidence="1">
    <location>
        <begin position="316"/>
        <end position="328"/>
    </location>
</feature>
<gene>
    <name evidence="2" type="ORF">C7M84_012358</name>
</gene>
<organism evidence="2 3">
    <name type="scientific">Penaeus vannamei</name>
    <name type="common">Whiteleg shrimp</name>
    <name type="synonym">Litopenaeus vannamei</name>
    <dbReference type="NCBI Taxonomy" id="6689"/>
    <lineage>
        <taxon>Eukaryota</taxon>
        <taxon>Metazoa</taxon>
        <taxon>Ecdysozoa</taxon>
        <taxon>Arthropoda</taxon>
        <taxon>Crustacea</taxon>
        <taxon>Multicrustacea</taxon>
        <taxon>Malacostraca</taxon>
        <taxon>Eumalacostraca</taxon>
        <taxon>Eucarida</taxon>
        <taxon>Decapoda</taxon>
        <taxon>Dendrobranchiata</taxon>
        <taxon>Penaeoidea</taxon>
        <taxon>Penaeidae</taxon>
        <taxon>Penaeus</taxon>
    </lineage>
</organism>
<comment type="caution">
    <text evidence="2">The sequence shown here is derived from an EMBL/GenBank/DDBJ whole genome shotgun (WGS) entry which is preliminary data.</text>
</comment>
<feature type="compositionally biased region" description="Basic residues" evidence="1">
    <location>
        <begin position="377"/>
        <end position="390"/>
    </location>
</feature>
<reference evidence="2 3" key="1">
    <citation type="submission" date="2018-04" db="EMBL/GenBank/DDBJ databases">
        <authorList>
            <person name="Zhang X."/>
            <person name="Yuan J."/>
            <person name="Li F."/>
            <person name="Xiang J."/>
        </authorList>
    </citation>
    <scope>NUCLEOTIDE SEQUENCE [LARGE SCALE GENOMIC DNA]</scope>
    <source>
        <tissue evidence="2">Muscle</tissue>
    </source>
</reference>
<dbReference type="AlphaFoldDB" id="A0A3R7SPF6"/>
<name>A0A3R7SPF6_PENVA</name>